<accession>A0A420BKX5</accession>
<evidence type="ECO:0000256" key="7">
    <source>
        <dbReference type="PROSITE-ProRule" id="PRU01360"/>
    </source>
</evidence>
<dbReference type="EMBL" id="RAPY01000001">
    <property type="protein sequence ID" value="RKE57302.1"/>
    <property type="molecule type" value="Genomic_DNA"/>
</dbReference>
<dbReference type="RefSeq" id="WP_120258871.1">
    <property type="nucleotide sequence ID" value="NZ_RAPY01000001.1"/>
</dbReference>
<dbReference type="InterPro" id="IPR008969">
    <property type="entry name" value="CarboxyPept-like_regulatory"/>
</dbReference>
<evidence type="ECO:0000256" key="6">
    <source>
        <dbReference type="ARBA" id="ARBA00023237"/>
    </source>
</evidence>
<keyword evidence="8" id="KW-0732">Signal</keyword>
<dbReference type="GO" id="GO:0009279">
    <property type="term" value="C:cell outer membrane"/>
    <property type="evidence" value="ECO:0007669"/>
    <property type="project" value="UniProtKB-SubCell"/>
</dbReference>
<dbReference type="InterPro" id="IPR023996">
    <property type="entry name" value="TonB-dep_OMP_SusC/RagA"/>
</dbReference>
<keyword evidence="11" id="KW-1185">Reference proteome</keyword>
<name>A0A420BKX5_SPHD1</name>
<evidence type="ECO:0000313" key="10">
    <source>
        <dbReference type="EMBL" id="RKE57302.1"/>
    </source>
</evidence>
<feature type="chain" id="PRO_5019087792" evidence="8">
    <location>
        <begin position="28"/>
        <end position="1119"/>
    </location>
</feature>
<dbReference type="Gene3D" id="2.170.130.10">
    <property type="entry name" value="TonB-dependent receptor, plug domain"/>
    <property type="match status" value="1"/>
</dbReference>
<proteinExistence type="inferred from homology"/>
<sequence>MKNKWIRQLACAGPMLSLCVVSNNLWAVEKSMNPEKRMFEQQTQSVNIGRSMKVADILKNVSKKEHVYFAYANKQIDKITIAGVDPLILKLDNLPKILAKANLNLVKVSDNQYIIEEISKVRNRGDQQKSQDSEQNTVVNQEFISGFVRDTNGNPLSGVTVKVQKGTATVRTDDEGKFSIEATVGNTLQFNLIGYESKSLEIRSSDPIHVQLAIGITNLEEVVVVGYGTQKKGDLTGAIGTVNVEKQFKGRAVTNVQELLAGSIPGLNIRKTSGAVGSGASINIRGTQTMGTSSGVLVIIDGMVGNINTLNPNDIESVSILKDAASASIYGARAANGVMLVTTKSGKVGDGKPVVEFNESIGIQKPQFQLKFVGSADYMRLKDEQLRNDGQTSGFYGEEGQRRLANGELPDNDWYKLIYKNTSAISNNNVAISGRSDYITYRLSTSYDYQDGTLPQNNYNRYIFKPSVTIRLSDKLNIASNLQYTNTYILEPNGGTQGFQSQAIRNSPVVPVRTPGGQYFNTGSIGGNPLAAINEGGHRRDQFKELLGNITINYSPIKNLNFQGLFARAQMDQHRRDRTLSYQLFNVDETVGLRANALTSQREYQFSNYRNTLQATGEYSYKTGKHDFKAMAGYSYEYYNNSNFQGYRENMPFNDINVLGTGGSVNQQANGGAFDYSFLSYFGRLNYNYDNRYLLQTTVRADGSSYFGPGNKWGYYPTVSAGWNVHNESFFNVDKISQLKLRASYGEAGDAQKQLDPNNPNYYPYAVILSYDPAIYGFNGGAVSGAYQGLAVDPNIVWEVSRQTNLGLDIGLFKQKLVFSVDYFDNERDRILYRSTAPAEFGLAGPLTNGAVLKNRGWDISGSYNDTKNDFSWGVGFVLNWSKTEVVNRGTNPLIVGDRISTIGDQFDLMYGLESMGLFQSAEEIAAAPSQGTNILPGNIRYRDISGPDGIPDGVINGLDRTVLNRKIPLIYGLNFNFGWKNFDISANLNGRHNNVMYLSGYSVVPFNLTDNVPVIGMDAWSPENTDGTAPRLSSSNTANDTRFSSFWLRKANYMKIQNAQIGYTFSNQLLDKIKIKSARIFISGQNLATISLINFDPEADLGYYPLSRTYSFGINARF</sequence>
<comment type="caution">
    <text evidence="10">The sequence shown here is derived from an EMBL/GenBank/DDBJ whole genome shotgun (WGS) entry which is preliminary data.</text>
</comment>
<dbReference type="Proteomes" id="UP000286246">
    <property type="component" value="Unassembled WGS sequence"/>
</dbReference>
<dbReference type="NCBIfam" id="TIGR04056">
    <property type="entry name" value="OMP_RagA_SusC"/>
    <property type="match status" value="1"/>
</dbReference>
<gene>
    <name evidence="10" type="ORF">DFQ12_2189</name>
</gene>
<keyword evidence="3 7" id="KW-1134">Transmembrane beta strand</keyword>
<dbReference type="OrthoDB" id="9768177at2"/>
<evidence type="ECO:0000256" key="8">
    <source>
        <dbReference type="SAM" id="SignalP"/>
    </source>
</evidence>
<reference evidence="10 11" key="1">
    <citation type="submission" date="2018-09" db="EMBL/GenBank/DDBJ databases">
        <title>Genomic Encyclopedia of Type Strains, Phase III (KMG-III): the genomes of soil and plant-associated and newly described type strains.</title>
        <authorList>
            <person name="Whitman W."/>
        </authorList>
    </citation>
    <scope>NUCLEOTIDE SEQUENCE [LARGE SCALE GENOMIC DNA]</scope>
    <source>
        <strain evidence="10 11">CECT 7938</strain>
    </source>
</reference>
<organism evidence="10 11">
    <name type="scientific">Sphingobacterium detergens</name>
    <dbReference type="NCBI Taxonomy" id="1145106"/>
    <lineage>
        <taxon>Bacteria</taxon>
        <taxon>Pseudomonadati</taxon>
        <taxon>Bacteroidota</taxon>
        <taxon>Sphingobacteriia</taxon>
        <taxon>Sphingobacteriales</taxon>
        <taxon>Sphingobacteriaceae</taxon>
        <taxon>Sphingobacterium</taxon>
    </lineage>
</organism>
<evidence type="ECO:0000256" key="3">
    <source>
        <dbReference type="ARBA" id="ARBA00022452"/>
    </source>
</evidence>
<evidence type="ECO:0000313" key="11">
    <source>
        <dbReference type="Proteomes" id="UP000286246"/>
    </source>
</evidence>
<dbReference type="Pfam" id="PF07715">
    <property type="entry name" value="Plug"/>
    <property type="match status" value="1"/>
</dbReference>
<dbReference type="InterPro" id="IPR039426">
    <property type="entry name" value="TonB-dep_rcpt-like"/>
</dbReference>
<comment type="subcellular location">
    <subcellularLocation>
        <location evidence="1 7">Cell outer membrane</location>
        <topology evidence="1 7">Multi-pass membrane protein</topology>
    </subcellularLocation>
</comment>
<evidence type="ECO:0000256" key="1">
    <source>
        <dbReference type="ARBA" id="ARBA00004571"/>
    </source>
</evidence>
<dbReference type="InterPro" id="IPR036942">
    <property type="entry name" value="Beta-barrel_TonB_sf"/>
</dbReference>
<dbReference type="PROSITE" id="PS52016">
    <property type="entry name" value="TONB_DEPENDENT_REC_3"/>
    <property type="match status" value="1"/>
</dbReference>
<evidence type="ECO:0000259" key="9">
    <source>
        <dbReference type="Pfam" id="PF07715"/>
    </source>
</evidence>
<dbReference type="SUPFAM" id="SSF56935">
    <property type="entry name" value="Porins"/>
    <property type="match status" value="1"/>
</dbReference>
<keyword evidence="2 7" id="KW-0813">Transport</keyword>
<feature type="domain" description="TonB-dependent receptor plug" evidence="9">
    <location>
        <begin position="245"/>
        <end position="338"/>
    </location>
</feature>
<comment type="similarity">
    <text evidence="7">Belongs to the TonB-dependent receptor family.</text>
</comment>
<keyword evidence="6 7" id="KW-0998">Cell outer membrane</keyword>
<evidence type="ECO:0000256" key="5">
    <source>
        <dbReference type="ARBA" id="ARBA00023136"/>
    </source>
</evidence>
<dbReference type="InterPro" id="IPR012910">
    <property type="entry name" value="Plug_dom"/>
</dbReference>
<dbReference type="Pfam" id="PF13715">
    <property type="entry name" value="CarbopepD_reg_2"/>
    <property type="match status" value="1"/>
</dbReference>
<dbReference type="InterPro" id="IPR037066">
    <property type="entry name" value="Plug_dom_sf"/>
</dbReference>
<protein>
    <submittedName>
        <fullName evidence="10">TonB-linked SusC/RagA family outer membrane protein</fullName>
    </submittedName>
</protein>
<dbReference type="Gene3D" id="2.40.170.20">
    <property type="entry name" value="TonB-dependent receptor, beta-barrel domain"/>
    <property type="match status" value="1"/>
</dbReference>
<dbReference type="NCBIfam" id="TIGR04057">
    <property type="entry name" value="SusC_RagA_signa"/>
    <property type="match status" value="1"/>
</dbReference>
<dbReference type="InterPro" id="IPR023997">
    <property type="entry name" value="TonB-dep_OMP_SusC/RagA_CS"/>
</dbReference>
<dbReference type="Gene3D" id="2.60.40.1120">
    <property type="entry name" value="Carboxypeptidase-like, regulatory domain"/>
    <property type="match status" value="1"/>
</dbReference>
<feature type="signal peptide" evidence="8">
    <location>
        <begin position="1"/>
        <end position="27"/>
    </location>
</feature>
<keyword evidence="4 7" id="KW-0812">Transmembrane</keyword>
<evidence type="ECO:0000256" key="2">
    <source>
        <dbReference type="ARBA" id="ARBA00022448"/>
    </source>
</evidence>
<dbReference type="AlphaFoldDB" id="A0A420BKX5"/>
<dbReference type="SUPFAM" id="SSF49464">
    <property type="entry name" value="Carboxypeptidase regulatory domain-like"/>
    <property type="match status" value="1"/>
</dbReference>
<evidence type="ECO:0000256" key="4">
    <source>
        <dbReference type="ARBA" id="ARBA00022692"/>
    </source>
</evidence>
<keyword evidence="5 7" id="KW-0472">Membrane</keyword>